<dbReference type="AlphaFoldDB" id="A0A6I2MB81"/>
<dbReference type="RefSeq" id="WP_070876830.1">
    <property type="nucleotide sequence ID" value="NZ_CAJFZX010000007.1"/>
</dbReference>
<evidence type="ECO:0000313" key="2">
    <source>
        <dbReference type="EMBL" id="MRX53063.1"/>
    </source>
</evidence>
<keyword evidence="3" id="KW-1185">Reference proteome</keyword>
<evidence type="ECO:0000256" key="1">
    <source>
        <dbReference type="SAM" id="Phobius"/>
    </source>
</evidence>
<dbReference type="Proteomes" id="UP000441585">
    <property type="component" value="Unassembled WGS sequence"/>
</dbReference>
<feature type="transmembrane region" description="Helical" evidence="1">
    <location>
        <begin position="20"/>
        <end position="38"/>
    </location>
</feature>
<protein>
    <submittedName>
        <fullName evidence="2">Uncharacterized protein</fullName>
    </submittedName>
</protein>
<proteinExistence type="predicted"/>
<evidence type="ECO:0000313" key="3">
    <source>
        <dbReference type="Proteomes" id="UP000441585"/>
    </source>
</evidence>
<reference evidence="2 3" key="1">
    <citation type="submission" date="2019-11" db="EMBL/GenBank/DDBJ databases">
        <title>Bacillus idriensis genome.</title>
        <authorList>
            <person name="Konopka E.N."/>
            <person name="Newman J.D."/>
        </authorList>
    </citation>
    <scope>NUCLEOTIDE SEQUENCE [LARGE SCALE GENOMIC DNA]</scope>
    <source>
        <strain evidence="2 3">DSM 19097</strain>
    </source>
</reference>
<accession>A0A6I2MB81</accession>
<comment type="caution">
    <text evidence="2">The sequence shown here is derived from an EMBL/GenBank/DDBJ whole genome shotgun (WGS) entry which is preliminary data.</text>
</comment>
<keyword evidence="1" id="KW-1133">Transmembrane helix</keyword>
<keyword evidence="1" id="KW-0812">Transmembrane</keyword>
<name>A0A6I2MB81_9BACI</name>
<keyword evidence="1" id="KW-0472">Membrane</keyword>
<gene>
    <name evidence="2" type="ORF">GJU41_03700</name>
</gene>
<organism evidence="2 3">
    <name type="scientific">Metabacillus idriensis</name>
    <dbReference type="NCBI Taxonomy" id="324768"/>
    <lineage>
        <taxon>Bacteria</taxon>
        <taxon>Bacillati</taxon>
        <taxon>Bacillota</taxon>
        <taxon>Bacilli</taxon>
        <taxon>Bacillales</taxon>
        <taxon>Bacillaceae</taxon>
        <taxon>Metabacillus</taxon>
    </lineage>
</organism>
<sequence length="84" mass="9823">MLLEGMEEAEVDILTSLGPIIIMLLIAAVPLFVIIRLFRRMEARAEERLKLDREQIAFQNEQLKANQELNRRLSNIEDMLKEVE</sequence>
<dbReference type="EMBL" id="WKKF01000001">
    <property type="protein sequence ID" value="MRX53063.1"/>
    <property type="molecule type" value="Genomic_DNA"/>
</dbReference>